<sequence>MNSLRRLIEHSGAKTQHFWFGLLGKVATELTGLLVWIMLFTFLLSSESLPFTVMLLIALSLILAQWIVGQSTKLSFLGAYEITHQLRHQLLTDIRLQPLAALRGKRLGEKVKLLTSDLKQFEDIFSHLLTEFVATWVTPIVMTIVLALIQPWLAVTLVLIFGLAFSVLVLVERRFSHQADHTHHTNVQSSNLLLEYLDCLPMLRSFGQSGRLADPLCQQIEKQKDQGLGLEWLGGSGVLLATLILELGLVLNLVLAAWLVDLDWLNHSQFLVAVVVTVVSIRPLARMTVYAALLRYMLKAASRLHRLSQLPQQTSQGVEPSTFDLSLKDIHLCLDDQPVLNGVNLEVAEGEHIVLVGKSGSGKSSLLDVLAVFHIPTQGCLTMGGKTLDEIGTEHWYRHIAYVTQEVQLLGGSLRDNLLLAKPEASEQVLCEAVEAAGLSELVAKLPHGLDSRIGENGNQISGGERQRLSIARALLHDAPILLLDEFTSALDSQTQAQVLQALEILCEGKTVISVAHRLETIQQADTVYLMEAGQLRKVEQYQQEVTTANPQLYKPQRCKKSEMA</sequence>
<dbReference type="InterPro" id="IPR027417">
    <property type="entry name" value="P-loop_NTPase"/>
</dbReference>
<feature type="domain" description="ABC transmembrane type-1" evidence="9">
    <location>
        <begin position="19"/>
        <end position="288"/>
    </location>
</feature>
<dbReference type="Pfam" id="PF00005">
    <property type="entry name" value="ABC_tran"/>
    <property type="match status" value="1"/>
</dbReference>
<name>A0A223N1I7_9VIBR</name>
<feature type="transmembrane region" description="Helical" evidence="7">
    <location>
        <begin position="270"/>
        <end position="293"/>
    </location>
</feature>
<dbReference type="Pfam" id="PF00664">
    <property type="entry name" value="ABC_membrane"/>
    <property type="match status" value="1"/>
</dbReference>
<feature type="transmembrane region" description="Helical" evidence="7">
    <location>
        <begin position="128"/>
        <end position="146"/>
    </location>
</feature>
<dbReference type="PROSITE" id="PS00211">
    <property type="entry name" value="ABC_TRANSPORTER_1"/>
    <property type="match status" value="1"/>
</dbReference>
<dbReference type="InterPro" id="IPR017871">
    <property type="entry name" value="ABC_transporter-like_CS"/>
</dbReference>
<comment type="subcellular location">
    <subcellularLocation>
        <location evidence="1">Cell membrane</location>
        <topology evidence="1">Multi-pass membrane protein</topology>
    </subcellularLocation>
</comment>
<feature type="transmembrane region" description="Helical" evidence="7">
    <location>
        <begin position="232"/>
        <end position="258"/>
    </location>
</feature>
<dbReference type="EMBL" id="CP022742">
    <property type="protein sequence ID" value="ASU23782.1"/>
    <property type="molecule type" value="Genomic_DNA"/>
</dbReference>
<dbReference type="Proteomes" id="UP000215148">
    <property type="component" value="Chromosome 2"/>
</dbReference>
<dbReference type="InterPro" id="IPR039421">
    <property type="entry name" value="Type_1_exporter"/>
</dbReference>
<feature type="transmembrane region" description="Helical" evidence="7">
    <location>
        <begin position="49"/>
        <end position="68"/>
    </location>
</feature>
<keyword evidence="3" id="KW-0547">Nucleotide-binding</keyword>
<evidence type="ECO:0000313" key="10">
    <source>
        <dbReference type="EMBL" id="ASU23782.1"/>
    </source>
</evidence>
<accession>A0A223N1I7</accession>
<keyword evidence="5 7" id="KW-1133">Transmembrane helix</keyword>
<dbReference type="AlphaFoldDB" id="A0A223N1I7"/>
<evidence type="ECO:0000256" key="6">
    <source>
        <dbReference type="ARBA" id="ARBA00023136"/>
    </source>
</evidence>
<dbReference type="PROSITE" id="PS50893">
    <property type="entry name" value="ABC_TRANSPORTER_2"/>
    <property type="match status" value="1"/>
</dbReference>
<dbReference type="GO" id="GO:0034040">
    <property type="term" value="F:ATPase-coupled lipid transmembrane transporter activity"/>
    <property type="evidence" value="ECO:0007669"/>
    <property type="project" value="TreeGrafter"/>
</dbReference>
<feature type="domain" description="ABC transporter" evidence="8">
    <location>
        <begin position="325"/>
        <end position="558"/>
    </location>
</feature>
<feature type="transmembrane region" description="Helical" evidence="7">
    <location>
        <begin position="152"/>
        <end position="171"/>
    </location>
</feature>
<dbReference type="GO" id="GO:0016887">
    <property type="term" value="F:ATP hydrolysis activity"/>
    <property type="evidence" value="ECO:0007669"/>
    <property type="project" value="InterPro"/>
</dbReference>
<dbReference type="Gene3D" id="3.40.50.300">
    <property type="entry name" value="P-loop containing nucleotide triphosphate hydrolases"/>
    <property type="match status" value="1"/>
</dbReference>
<dbReference type="InterPro" id="IPR036640">
    <property type="entry name" value="ABC1_TM_sf"/>
</dbReference>
<dbReference type="InterPro" id="IPR003439">
    <property type="entry name" value="ABC_transporter-like_ATP-bd"/>
</dbReference>
<evidence type="ECO:0000256" key="3">
    <source>
        <dbReference type="ARBA" id="ARBA00022741"/>
    </source>
</evidence>
<proteinExistence type="predicted"/>
<dbReference type="Gene3D" id="1.20.1560.10">
    <property type="entry name" value="ABC transporter type 1, transmembrane domain"/>
    <property type="match status" value="1"/>
</dbReference>
<keyword evidence="11" id="KW-1185">Reference proteome</keyword>
<dbReference type="PROSITE" id="PS50929">
    <property type="entry name" value="ABC_TM1F"/>
    <property type="match status" value="1"/>
</dbReference>
<evidence type="ECO:0000256" key="2">
    <source>
        <dbReference type="ARBA" id="ARBA00022692"/>
    </source>
</evidence>
<gene>
    <name evidence="10" type="ORF">CCZ37_14425</name>
</gene>
<dbReference type="SMART" id="SM00382">
    <property type="entry name" value="AAA"/>
    <property type="match status" value="1"/>
</dbReference>
<dbReference type="InterPro" id="IPR003593">
    <property type="entry name" value="AAA+_ATPase"/>
</dbReference>
<keyword evidence="4 10" id="KW-0067">ATP-binding</keyword>
<organism evidence="10 11">
    <name type="scientific">Vibrio qinghaiensis</name>
    <dbReference type="NCBI Taxonomy" id="2025808"/>
    <lineage>
        <taxon>Bacteria</taxon>
        <taxon>Pseudomonadati</taxon>
        <taxon>Pseudomonadota</taxon>
        <taxon>Gammaproteobacteria</taxon>
        <taxon>Vibrionales</taxon>
        <taxon>Vibrionaceae</taxon>
        <taxon>Vibrio</taxon>
    </lineage>
</organism>
<dbReference type="SUPFAM" id="SSF52540">
    <property type="entry name" value="P-loop containing nucleoside triphosphate hydrolases"/>
    <property type="match status" value="1"/>
</dbReference>
<evidence type="ECO:0000256" key="7">
    <source>
        <dbReference type="SAM" id="Phobius"/>
    </source>
</evidence>
<evidence type="ECO:0000256" key="5">
    <source>
        <dbReference type="ARBA" id="ARBA00022989"/>
    </source>
</evidence>
<keyword evidence="2 7" id="KW-0812">Transmembrane</keyword>
<dbReference type="GO" id="GO:0140359">
    <property type="term" value="F:ABC-type transporter activity"/>
    <property type="evidence" value="ECO:0007669"/>
    <property type="project" value="InterPro"/>
</dbReference>
<dbReference type="InterPro" id="IPR011527">
    <property type="entry name" value="ABC1_TM_dom"/>
</dbReference>
<protein>
    <submittedName>
        <fullName evidence="10">ABC transporter ATP-binding protein</fullName>
    </submittedName>
</protein>
<dbReference type="GO" id="GO:0005524">
    <property type="term" value="F:ATP binding"/>
    <property type="evidence" value="ECO:0007669"/>
    <property type="project" value="UniProtKB-KW"/>
</dbReference>
<evidence type="ECO:0000256" key="4">
    <source>
        <dbReference type="ARBA" id="ARBA00022840"/>
    </source>
</evidence>
<dbReference type="PANTHER" id="PTHR24221:SF654">
    <property type="entry name" value="ATP-BINDING CASSETTE SUB-FAMILY B MEMBER 6"/>
    <property type="match status" value="1"/>
</dbReference>
<evidence type="ECO:0000313" key="11">
    <source>
        <dbReference type="Proteomes" id="UP000215148"/>
    </source>
</evidence>
<keyword evidence="6 7" id="KW-0472">Membrane</keyword>
<evidence type="ECO:0000256" key="1">
    <source>
        <dbReference type="ARBA" id="ARBA00004651"/>
    </source>
</evidence>
<reference evidence="10 11" key="1">
    <citation type="submission" date="2017-08" db="EMBL/GenBank/DDBJ databases">
        <title>The Vibrio qinghaiensis sp.-Q67 is a luminous bacteria isolated firstly from Qinghai lake, Qinghai province, China, which has been proved to be very sensitive to detect environmental and food pollutants. Therefore, complete genome analysis of V. qinghaiensis sp.-Q67 highlights the potential application of this strain on detection of hazards in the contaminated environments.</title>
        <authorList>
            <person name="Gong L."/>
        </authorList>
    </citation>
    <scope>NUCLEOTIDE SEQUENCE [LARGE SCALE GENOMIC DNA]</scope>
    <source>
        <strain evidence="10 11">Q67</strain>
    </source>
</reference>
<dbReference type="RefSeq" id="WP_094501116.1">
    <property type="nucleotide sequence ID" value="NZ_CAWNHI010000002.1"/>
</dbReference>
<dbReference type="KEGG" id="vqi:CCZ37_14425"/>
<evidence type="ECO:0000259" key="9">
    <source>
        <dbReference type="PROSITE" id="PS50929"/>
    </source>
</evidence>
<dbReference type="GO" id="GO:0005886">
    <property type="term" value="C:plasma membrane"/>
    <property type="evidence" value="ECO:0007669"/>
    <property type="project" value="UniProtKB-SubCell"/>
</dbReference>
<feature type="transmembrane region" description="Helical" evidence="7">
    <location>
        <begin position="20"/>
        <end position="43"/>
    </location>
</feature>
<evidence type="ECO:0000259" key="8">
    <source>
        <dbReference type="PROSITE" id="PS50893"/>
    </source>
</evidence>
<dbReference type="SUPFAM" id="SSF90123">
    <property type="entry name" value="ABC transporter transmembrane region"/>
    <property type="match status" value="1"/>
</dbReference>
<dbReference type="PANTHER" id="PTHR24221">
    <property type="entry name" value="ATP-BINDING CASSETTE SUB-FAMILY B"/>
    <property type="match status" value="1"/>
</dbReference>